<keyword evidence="9 12" id="KW-0479">Metal-binding</keyword>
<proteinExistence type="inferred from homology"/>
<dbReference type="GO" id="GO:0005737">
    <property type="term" value="C:cytoplasm"/>
    <property type="evidence" value="ECO:0007669"/>
    <property type="project" value="UniProtKB-SubCell"/>
</dbReference>
<dbReference type="PROSITE" id="PS51918">
    <property type="entry name" value="RADICAL_SAM"/>
    <property type="match status" value="1"/>
</dbReference>
<dbReference type="InterPro" id="IPR004383">
    <property type="entry name" value="rRNA_lsu_MTrfase_RlmN/Cfr"/>
</dbReference>
<dbReference type="GO" id="GO:0051539">
    <property type="term" value="F:4 iron, 4 sulfur cluster binding"/>
    <property type="evidence" value="ECO:0007669"/>
    <property type="project" value="UniProtKB-UniRule"/>
</dbReference>
<feature type="binding site" evidence="12">
    <location>
        <position position="298"/>
    </location>
    <ligand>
        <name>S-adenosyl-L-methionine</name>
        <dbReference type="ChEBI" id="CHEBI:59789"/>
    </ligand>
</feature>
<dbReference type="FunFam" id="3.20.20.70:FF:000014">
    <property type="entry name" value="Probable dual-specificity RNA methyltransferase RlmN"/>
    <property type="match status" value="1"/>
</dbReference>
<evidence type="ECO:0000256" key="7">
    <source>
        <dbReference type="ARBA" id="ARBA00022691"/>
    </source>
</evidence>
<evidence type="ECO:0000256" key="6">
    <source>
        <dbReference type="ARBA" id="ARBA00022679"/>
    </source>
</evidence>
<keyword evidence="7 12" id="KW-0949">S-adenosyl-L-methionine</keyword>
<evidence type="ECO:0000256" key="12">
    <source>
        <dbReference type="HAMAP-Rule" id="MF_01849"/>
    </source>
</evidence>
<keyword evidence="6 12" id="KW-0808">Transferase</keyword>
<dbReference type="SUPFAM" id="SSF102114">
    <property type="entry name" value="Radical SAM enzymes"/>
    <property type="match status" value="1"/>
</dbReference>
<organism evidence="14 15">
    <name type="scientific">Candidatus Methylomirabilis lanthanidiphila</name>
    <dbReference type="NCBI Taxonomy" id="2211376"/>
    <lineage>
        <taxon>Bacteria</taxon>
        <taxon>Candidatus Methylomirabilota</taxon>
        <taxon>Candidatus Methylomirabilia</taxon>
        <taxon>Candidatus Methylomirabilales</taxon>
        <taxon>Candidatus Methylomirabilaceae</taxon>
        <taxon>Candidatus Methylomirabilis</taxon>
    </lineage>
</organism>
<feature type="binding site" evidence="12">
    <location>
        <position position="125"/>
    </location>
    <ligand>
        <name>[4Fe-4S] cluster</name>
        <dbReference type="ChEBI" id="CHEBI:49883"/>
        <note>4Fe-4S-S-AdoMet</note>
    </ligand>
</feature>
<dbReference type="Pfam" id="PF04055">
    <property type="entry name" value="Radical_SAM"/>
    <property type="match status" value="1"/>
</dbReference>
<dbReference type="GO" id="GO:0070475">
    <property type="term" value="P:rRNA base methylation"/>
    <property type="evidence" value="ECO:0007669"/>
    <property type="project" value="UniProtKB-UniRule"/>
</dbReference>
<comment type="miscellaneous">
    <text evidence="12">Reaction proceeds by a ping-pong mechanism involving intermediate methylation of a conserved cysteine residue.</text>
</comment>
<evidence type="ECO:0000256" key="8">
    <source>
        <dbReference type="ARBA" id="ARBA00022694"/>
    </source>
</evidence>
<dbReference type="NCBIfam" id="TIGR00048">
    <property type="entry name" value="rRNA_mod_RlmN"/>
    <property type="match status" value="1"/>
</dbReference>
<dbReference type="Gene3D" id="3.20.20.70">
    <property type="entry name" value="Aldolase class I"/>
    <property type="match status" value="1"/>
</dbReference>
<evidence type="ECO:0000256" key="11">
    <source>
        <dbReference type="ARBA" id="ARBA00023014"/>
    </source>
</evidence>
<dbReference type="InterPro" id="IPR027492">
    <property type="entry name" value="RNA_MTrfase_RlmN"/>
</dbReference>
<dbReference type="Proteomes" id="UP000334340">
    <property type="component" value="Unassembled WGS sequence"/>
</dbReference>
<evidence type="ECO:0000256" key="3">
    <source>
        <dbReference type="ARBA" id="ARBA00022490"/>
    </source>
</evidence>
<dbReference type="GO" id="GO:0019843">
    <property type="term" value="F:rRNA binding"/>
    <property type="evidence" value="ECO:0007669"/>
    <property type="project" value="UniProtKB-UniRule"/>
</dbReference>
<dbReference type="SFLD" id="SFLDG01062">
    <property type="entry name" value="methyltransferase_(Class_A)"/>
    <property type="match status" value="1"/>
</dbReference>
<gene>
    <name evidence="12" type="primary">rlmN</name>
    <name evidence="14" type="ORF">MELA_02493</name>
</gene>
<feature type="binding site" evidence="12">
    <location>
        <position position="122"/>
    </location>
    <ligand>
        <name>[4Fe-4S] cluster</name>
        <dbReference type="ChEBI" id="CHEBI:49883"/>
        <note>4Fe-4S-S-AdoMet</note>
    </ligand>
</feature>
<dbReference type="GO" id="GO:0000049">
    <property type="term" value="F:tRNA binding"/>
    <property type="evidence" value="ECO:0007669"/>
    <property type="project" value="UniProtKB-UniRule"/>
</dbReference>
<keyword evidence="8 12" id="KW-0819">tRNA processing</keyword>
<feature type="active site" description="S-methylcysteine intermediate" evidence="12">
    <location>
        <position position="341"/>
    </location>
</feature>
<dbReference type="Pfam" id="PF21016">
    <property type="entry name" value="RlmN_N"/>
    <property type="match status" value="1"/>
</dbReference>
<dbReference type="GO" id="GO:0070040">
    <property type="term" value="F:rRNA (adenine(2503)-C2-)-methyltransferase activity"/>
    <property type="evidence" value="ECO:0007669"/>
    <property type="project" value="UniProtKB-UniRule"/>
</dbReference>
<keyword evidence="11 12" id="KW-0411">Iron-sulfur</keyword>
<dbReference type="AlphaFoldDB" id="A0A564ZNI1"/>
<evidence type="ECO:0000256" key="4">
    <source>
        <dbReference type="ARBA" id="ARBA00022552"/>
    </source>
</evidence>
<dbReference type="InterPro" id="IPR048641">
    <property type="entry name" value="RlmN_N"/>
</dbReference>
<comment type="subcellular location">
    <subcellularLocation>
        <location evidence="1 12">Cytoplasm</location>
    </subcellularLocation>
</comment>
<dbReference type="InterPro" id="IPR013785">
    <property type="entry name" value="Aldolase_TIM"/>
</dbReference>
<evidence type="ECO:0000313" key="15">
    <source>
        <dbReference type="Proteomes" id="UP000334340"/>
    </source>
</evidence>
<dbReference type="GO" id="GO:0046872">
    <property type="term" value="F:metal ion binding"/>
    <property type="evidence" value="ECO:0007669"/>
    <property type="project" value="UniProtKB-KW"/>
</dbReference>
<dbReference type="CDD" id="cd01335">
    <property type="entry name" value="Radical_SAM"/>
    <property type="match status" value="1"/>
</dbReference>
<protein>
    <recommendedName>
        <fullName evidence="12">Probable dual-specificity RNA methyltransferase RlmN</fullName>
        <ecNumber evidence="12">2.1.1.192</ecNumber>
    </recommendedName>
    <alternativeName>
        <fullName evidence="12">23S rRNA (adenine(2503)-C(2))-methyltransferase</fullName>
    </alternativeName>
    <alternativeName>
        <fullName evidence="12">23S rRNA m2A2503 methyltransferase</fullName>
    </alternativeName>
    <alternativeName>
        <fullName evidence="12">Ribosomal RNA large subunit methyltransferase N</fullName>
    </alternativeName>
    <alternativeName>
        <fullName evidence="12">tRNA (adenine(37)-C(2))-methyltransferase</fullName>
    </alternativeName>
    <alternativeName>
        <fullName evidence="12">tRNA m2A37 methyltransferase</fullName>
    </alternativeName>
</protein>
<feature type="domain" description="Radical SAM core" evidence="13">
    <location>
        <begin position="104"/>
        <end position="336"/>
    </location>
</feature>
<evidence type="ECO:0000256" key="10">
    <source>
        <dbReference type="ARBA" id="ARBA00023004"/>
    </source>
</evidence>
<keyword evidence="4 12" id="KW-0698">rRNA processing</keyword>
<evidence type="ECO:0000256" key="2">
    <source>
        <dbReference type="ARBA" id="ARBA00022485"/>
    </source>
</evidence>
<keyword evidence="15" id="KW-1185">Reference proteome</keyword>
<comment type="cofactor">
    <cofactor evidence="12">
        <name>[4Fe-4S] cluster</name>
        <dbReference type="ChEBI" id="CHEBI:49883"/>
    </cofactor>
    <text evidence="12">Binds 1 [4Fe-4S] cluster. The cluster is coordinated with 3 cysteines and an exchangeable S-adenosyl-L-methionine.</text>
</comment>
<comment type="catalytic activity">
    <reaction evidence="12">
        <text>adenosine(2503) in 23S rRNA + 2 reduced [2Fe-2S]-[ferredoxin] + 2 S-adenosyl-L-methionine = 2-methyladenosine(2503) in 23S rRNA + 5'-deoxyadenosine + L-methionine + 2 oxidized [2Fe-2S]-[ferredoxin] + S-adenosyl-L-homocysteine</text>
        <dbReference type="Rhea" id="RHEA:42916"/>
        <dbReference type="Rhea" id="RHEA-COMP:10000"/>
        <dbReference type="Rhea" id="RHEA-COMP:10001"/>
        <dbReference type="Rhea" id="RHEA-COMP:10152"/>
        <dbReference type="Rhea" id="RHEA-COMP:10282"/>
        <dbReference type="ChEBI" id="CHEBI:17319"/>
        <dbReference type="ChEBI" id="CHEBI:33737"/>
        <dbReference type="ChEBI" id="CHEBI:33738"/>
        <dbReference type="ChEBI" id="CHEBI:57844"/>
        <dbReference type="ChEBI" id="CHEBI:57856"/>
        <dbReference type="ChEBI" id="CHEBI:59789"/>
        <dbReference type="ChEBI" id="CHEBI:74411"/>
        <dbReference type="ChEBI" id="CHEBI:74497"/>
        <dbReference type="EC" id="2.1.1.192"/>
    </reaction>
</comment>
<comment type="catalytic activity">
    <reaction evidence="12">
        <text>adenosine(37) in tRNA + 2 reduced [2Fe-2S]-[ferredoxin] + 2 S-adenosyl-L-methionine = 2-methyladenosine(37) in tRNA + 5'-deoxyadenosine + L-methionine + 2 oxidized [2Fe-2S]-[ferredoxin] + S-adenosyl-L-homocysteine</text>
        <dbReference type="Rhea" id="RHEA:43332"/>
        <dbReference type="Rhea" id="RHEA-COMP:10000"/>
        <dbReference type="Rhea" id="RHEA-COMP:10001"/>
        <dbReference type="Rhea" id="RHEA-COMP:10162"/>
        <dbReference type="Rhea" id="RHEA-COMP:10485"/>
        <dbReference type="ChEBI" id="CHEBI:17319"/>
        <dbReference type="ChEBI" id="CHEBI:33737"/>
        <dbReference type="ChEBI" id="CHEBI:33738"/>
        <dbReference type="ChEBI" id="CHEBI:57844"/>
        <dbReference type="ChEBI" id="CHEBI:57856"/>
        <dbReference type="ChEBI" id="CHEBI:59789"/>
        <dbReference type="ChEBI" id="CHEBI:74411"/>
        <dbReference type="ChEBI" id="CHEBI:74497"/>
        <dbReference type="EC" id="2.1.1.192"/>
    </reaction>
</comment>
<evidence type="ECO:0000259" key="13">
    <source>
        <dbReference type="PROSITE" id="PS51918"/>
    </source>
</evidence>
<comment type="caution">
    <text evidence="12">Lacks conserved residue(s) required for the propagation of feature annotation.</text>
</comment>
<dbReference type="InterPro" id="IPR007197">
    <property type="entry name" value="rSAM"/>
</dbReference>
<keyword evidence="12" id="KW-1015">Disulfide bond</keyword>
<comment type="function">
    <text evidence="12">Specifically methylates position 2 of adenine 2503 in 23S rRNA and position 2 of adenine 37 in tRNAs.</text>
</comment>
<name>A0A564ZNI1_9BACT</name>
<dbReference type="PANTHER" id="PTHR30544">
    <property type="entry name" value="23S RRNA METHYLTRANSFERASE"/>
    <property type="match status" value="1"/>
</dbReference>
<dbReference type="SFLD" id="SFLDF00275">
    <property type="entry name" value="adenosine_C2_methyltransferase"/>
    <property type="match status" value="1"/>
</dbReference>
<dbReference type="GO" id="GO:0030488">
    <property type="term" value="P:tRNA methylation"/>
    <property type="evidence" value="ECO:0007669"/>
    <property type="project" value="UniProtKB-UniRule"/>
</dbReference>
<keyword evidence="2 12" id="KW-0004">4Fe-4S</keyword>
<dbReference type="InterPro" id="IPR040072">
    <property type="entry name" value="Methyltransferase_A"/>
</dbReference>
<evidence type="ECO:0000313" key="14">
    <source>
        <dbReference type="EMBL" id="VUZ86098.1"/>
    </source>
</evidence>
<feature type="binding site" evidence="12">
    <location>
        <position position="199"/>
    </location>
    <ligand>
        <name>S-adenosyl-L-methionine</name>
        <dbReference type="ChEBI" id="CHEBI:59789"/>
    </ligand>
</feature>
<keyword evidence="5 12" id="KW-0489">Methyltransferase</keyword>
<dbReference type="EMBL" id="CABIKM010000043">
    <property type="protein sequence ID" value="VUZ86098.1"/>
    <property type="molecule type" value="Genomic_DNA"/>
</dbReference>
<dbReference type="PANTHER" id="PTHR30544:SF5">
    <property type="entry name" value="RADICAL SAM CORE DOMAIN-CONTAINING PROTEIN"/>
    <property type="match status" value="1"/>
</dbReference>
<dbReference type="PIRSF" id="PIRSF006004">
    <property type="entry name" value="CHP00048"/>
    <property type="match status" value="1"/>
</dbReference>
<dbReference type="InterPro" id="IPR058240">
    <property type="entry name" value="rSAM_sf"/>
</dbReference>
<feature type="binding site" evidence="12">
    <location>
        <position position="118"/>
    </location>
    <ligand>
        <name>[4Fe-4S] cluster</name>
        <dbReference type="ChEBI" id="CHEBI:49883"/>
        <note>4Fe-4S-S-AdoMet</note>
    </ligand>
</feature>
<evidence type="ECO:0000256" key="9">
    <source>
        <dbReference type="ARBA" id="ARBA00022723"/>
    </source>
</evidence>
<evidence type="ECO:0000256" key="5">
    <source>
        <dbReference type="ARBA" id="ARBA00022603"/>
    </source>
</evidence>
<accession>A0A564ZNI1</accession>
<evidence type="ECO:0000256" key="1">
    <source>
        <dbReference type="ARBA" id="ARBA00004496"/>
    </source>
</evidence>
<feature type="binding site" evidence="12">
    <location>
        <begin position="167"/>
        <end position="168"/>
    </location>
    <ligand>
        <name>S-adenosyl-L-methionine</name>
        <dbReference type="ChEBI" id="CHEBI:59789"/>
    </ligand>
</feature>
<keyword evidence="3 12" id="KW-0963">Cytoplasm</keyword>
<dbReference type="EC" id="2.1.1.192" evidence="12"/>
<sequence>MEVQGIDNKIDLKGLSLEEMERLVADHGEPSYRGRQLFHWVYGRGARTFAEMTDLSVALRAGLAEQASISALASLAKEVSRDGTRKYLFGCADGRAIETVLIPDEGRLTACLSTQVGCALACAFCLTGTMGFVRHLQPGEIVDQVLALQRDLQPGERIGNLVLMGMGEPLHNYDATVKALAILVHPLGLAYPPRRIALSTVGLVPEIVQLGRSGLGVNLAVSLHASTDELRDRLVPINRRYPLKELMAAVRAYPLPPRRRITFEYVMIDGVNDRPEDAREMVRLLHGLRCKVNLLSLNEAPAIPFRRPSIERVETFQHILKSGGIVATIRESRGLDISAACGLLATEVNQKSLDTSGCLA</sequence>
<dbReference type="SFLD" id="SFLDS00029">
    <property type="entry name" value="Radical_SAM"/>
    <property type="match status" value="1"/>
</dbReference>
<reference evidence="14 15" key="1">
    <citation type="submission" date="2019-07" db="EMBL/GenBank/DDBJ databases">
        <authorList>
            <person name="Cremers G."/>
        </authorList>
    </citation>
    <scope>NUCLEOTIDE SEQUENCE [LARGE SCALE GENOMIC DNA]</scope>
</reference>
<feature type="binding site" evidence="12">
    <location>
        <begin position="222"/>
        <end position="224"/>
    </location>
    <ligand>
        <name>S-adenosyl-L-methionine</name>
        <dbReference type="ChEBI" id="CHEBI:59789"/>
    </ligand>
</feature>
<dbReference type="Gene3D" id="1.10.150.530">
    <property type="match status" value="1"/>
</dbReference>
<feature type="active site" description="Proton acceptor" evidence="12">
    <location>
        <position position="98"/>
    </location>
</feature>
<comment type="similarity">
    <text evidence="12">Belongs to the radical SAM superfamily. RlmN family.</text>
</comment>
<keyword evidence="10 12" id="KW-0408">Iron</keyword>
<dbReference type="GO" id="GO:0002935">
    <property type="term" value="F:tRNA (adenine(37)-C2)-methyltransferase activity"/>
    <property type="evidence" value="ECO:0007669"/>
    <property type="project" value="UniProtKB-UniRule"/>
</dbReference>
<dbReference type="HAMAP" id="MF_01849">
    <property type="entry name" value="RNA_methyltr_RlmN"/>
    <property type="match status" value="1"/>
</dbReference>